<comment type="caution">
    <text evidence="16">The sequence shown here is derived from an EMBL/GenBank/DDBJ whole genome shotgun (WGS) entry which is preliminary data.</text>
</comment>
<dbReference type="InterPro" id="IPR003838">
    <property type="entry name" value="ABC3_permease_C"/>
</dbReference>
<protein>
    <recommendedName>
        <fullName evidence="4 12">Cell division protein FtsX</fullName>
    </recommendedName>
</protein>
<evidence type="ECO:0000256" key="13">
    <source>
        <dbReference type="SAM" id="Phobius"/>
    </source>
</evidence>
<feature type="transmembrane region" description="Helical" evidence="13">
    <location>
        <begin position="173"/>
        <end position="201"/>
    </location>
</feature>
<keyword evidence="6" id="KW-0997">Cell inner membrane</keyword>
<evidence type="ECO:0000256" key="12">
    <source>
        <dbReference type="PIRNR" id="PIRNR003097"/>
    </source>
</evidence>
<keyword evidence="8 13" id="KW-0812">Transmembrane</keyword>
<comment type="subunit">
    <text evidence="3">Forms a membrane-associated complex with FtsE.</text>
</comment>
<evidence type="ECO:0000256" key="10">
    <source>
        <dbReference type="ARBA" id="ARBA00023136"/>
    </source>
</evidence>
<dbReference type="InterPro" id="IPR040690">
    <property type="entry name" value="FtsX_ECD"/>
</dbReference>
<evidence type="ECO:0000313" key="17">
    <source>
        <dbReference type="Proteomes" id="UP000189670"/>
    </source>
</evidence>
<dbReference type="Proteomes" id="UP000189670">
    <property type="component" value="Unassembled WGS sequence"/>
</dbReference>
<evidence type="ECO:0000259" key="15">
    <source>
        <dbReference type="Pfam" id="PF18075"/>
    </source>
</evidence>
<evidence type="ECO:0000256" key="8">
    <source>
        <dbReference type="ARBA" id="ARBA00022692"/>
    </source>
</evidence>
<dbReference type="PANTHER" id="PTHR47755">
    <property type="entry name" value="CELL DIVISION PROTEIN FTSX"/>
    <property type="match status" value="1"/>
</dbReference>
<keyword evidence="5 12" id="KW-1003">Cell membrane</keyword>
<keyword evidence="10 12" id="KW-0472">Membrane</keyword>
<dbReference type="GO" id="GO:0005886">
    <property type="term" value="C:plasma membrane"/>
    <property type="evidence" value="ECO:0007669"/>
    <property type="project" value="UniProtKB-SubCell"/>
</dbReference>
<keyword evidence="11 12" id="KW-0131">Cell cycle</keyword>
<dbReference type="PIRSF" id="PIRSF003097">
    <property type="entry name" value="FtsX"/>
    <property type="match status" value="1"/>
</dbReference>
<name>A0A1V1PI53_9BACT</name>
<dbReference type="AlphaFoldDB" id="A0A1V1PI53"/>
<dbReference type="GO" id="GO:0051301">
    <property type="term" value="P:cell division"/>
    <property type="evidence" value="ECO:0007669"/>
    <property type="project" value="UniProtKB-KW"/>
</dbReference>
<dbReference type="InterPro" id="IPR047590">
    <property type="entry name" value="FtsX_proteobact-type"/>
</dbReference>
<comment type="similarity">
    <text evidence="2 12">Belongs to the ABC-4 integral membrane protein family. FtsX subfamily.</text>
</comment>
<proteinExistence type="inferred from homology"/>
<evidence type="ECO:0000256" key="1">
    <source>
        <dbReference type="ARBA" id="ARBA00004429"/>
    </source>
</evidence>
<gene>
    <name evidence="16" type="ORF">OMM_00216</name>
</gene>
<dbReference type="InterPro" id="IPR004513">
    <property type="entry name" value="FtsX"/>
</dbReference>
<evidence type="ECO:0000256" key="9">
    <source>
        <dbReference type="ARBA" id="ARBA00022989"/>
    </source>
</evidence>
<dbReference type="EMBL" id="ATBP01000007">
    <property type="protein sequence ID" value="ETR74448.1"/>
    <property type="molecule type" value="Genomic_DNA"/>
</dbReference>
<keyword evidence="7 12" id="KW-0132">Cell division</keyword>
<evidence type="ECO:0000259" key="14">
    <source>
        <dbReference type="Pfam" id="PF02687"/>
    </source>
</evidence>
<feature type="transmembrane region" description="Helical" evidence="13">
    <location>
        <begin position="271"/>
        <end position="293"/>
    </location>
</feature>
<sequence>MDINNHELYVLFFKGVLKDFIATPTLHIVTILTIALSLLVTAAFGLFFTNINQVFYVWKEGIRVMAYVSSSVESGDVALIEEHINTLYGVKQIEYISKDDALDFMKNDMQQGNILSHLKTNPLPASFMIHVNPEVNTWQTIETLANQLLRMPEIIEVEYGKGWLERITSFMTFFRFTCIAIGTLLIVTSVFVVSNTIRLVFYSRRDEIDIMRLVGATQWFIKIPFYMEAMIQGIIGGIIGLTFLYGLFYYLTIYNLPVWSTDLFNPQFYSIHTIAVLILLSMVTGWTGCYISLKQFIKL</sequence>
<evidence type="ECO:0000256" key="6">
    <source>
        <dbReference type="ARBA" id="ARBA00022519"/>
    </source>
</evidence>
<comment type="subcellular location">
    <subcellularLocation>
        <location evidence="1">Cell inner membrane</location>
        <topology evidence="1">Multi-pass membrane protein</topology>
    </subcellularLocation>
</comment>
<accession>A0A1V1PI53</accession>
<evidence type="ECO:0000313" key="16">
    <source>
        <dbReference type="EMBL" id="ETR74448.1"/>
    </source>
</evidence>
<keyword evidence="9 13" id="KW-1133">Transmembrane helix</keyword>
<dbReference type="PANTHER" id="PTHR47755:SF1">
    <property type="entry name" value="CELL DIVISION PROTEIN FTSX"/>
    <property type="match status" value="1"/>
</dbReference>
<feature type="domain" description="ABC3 transporter permease C-terminal" evidence="14">
    <location>
        <begin position="180"/>
        <end position="298"/>
    </location>
</feature>
<feature type="domain" description="FtsX extracellular" evidence="15">
    <location>
        <begin position="63"/>
        <end position="157"/>
    </location>
</feature>
<evidence type="ECO:0000256" key="3">
    <source>
        <dbReference type="ARBA" id="ARBA00011160"/>
    </source>
</evidence>
<reference evidence="17" key="1">
    <citation type="submission" date="2012-11" db="EMBL/GenBank/DDBJ databases">
        <authorList>
            <person name="Lucero-Rivera Y.E."/>
            <person name="Tovar-Ramirez D."/>
        </authorList>
    </citation>
    <scope>NUCLEOTIDE SEQUENCE [LARGE SCALE GENOMIC DNA]</scope>
    <source>
        <strain evidence="17">Araruama</strain>
    </source>
</reference>
<organism evidence="16 17">
    <name type="scientific">Candidatus Magnetoglobus multicellularis str. Araruama</name>
    <dbReference type="NCBI Taxonomy" id="890399"/>
    <lineage>
        <taxon>Bacteria</taxon>
        <taxon>Pseudomonadati</taxon>
        <taxon>Thermodesulfobacteriota</taxon>
        <taxon>Desulfobacteria</taxon>
        <taxon>Desulfobacterales</taxon>
        <taxon>Desulfobacteraceae</taxon>
        <taxon>Candidatus Magnetoglobus</taxon>
    </lineage>
</organism>
<dbReference type="NCBIfam" id="TIGR00439">
    <property type="entry name" value="FtsX_Gneg"/>
    <property type="match status" value="1"/>
</dbReference>
<dbReference type="Pfam" id="PF02687">
    <property type="entry name" value="FtsX"/>
    <property type="match status" value="1"/>
</dbReference>
<evidence type="ECO:0000256" key="5">
    <source>
        <dbReference type="ARBA" id="ARBA00022475"/>
    </source>
</evidence>
<evidence type="ECO:0000256" key="2">
    <source>
        <dbReference type="ARBA" id="ARBA00007379"/>
    </source>
</evidence>
<evidence type="ECO:0000256" key="11">
    <source>
        <dbReference type="ARBA" id="ARBA00023306"/>
    </source>
</evidence>
<dbReference type="Pfam" id="PF18075">
    <property type="entry name" value="FtsX_ECD"/>
    <property type="match status" value="1"/>
</dbReference>
<evidence type="ECO:0000256" key="7">
    <source>
        <dbReference type="ARBA" id="ARBA00022618"/>
    </source>
</evidence>
<evidence type="ECO:0000256" key="4">
    <source>
        <dbReference type="ARBA" id="ARBA00021907"/>
    </source>
</evidence>
<dbReference type="GO" id="GO:0032153">
    <property type="term" value="C:cell division site"/>
    <property type="evidence" value="ECO:0007669"/>
    <property type="project" value="TreeGrafter"/>
</dbReference>
<feature type="transmembrane region" description="Helical" evidence="13">
    <location>
        <begin position="229"/>
        <end position="251"/>
    </location>
</feature>
<dbReference type="Gene3D" id="3.30.70.3040">
    <property type="match status" value="1"/>
</dbReference>
<feature type="transmembrane region" description="Helical" evidence="13">
    <location>
        <begin position="21"/>
        <end position="48"/>
    </location>
</feature>